<dbReference type="RefSeq" id="WP_219766553.1">
    <property type="nucleotide sequence ID" value="NZ_JAHYBZ010000013.1"/>
</dbReference>
<dbReference type="InterPro" id="IPR013096">
    <property type="entry name" value="Cupin_2"/>
</dbReference>
<dbReference type="InterPro" id="IPR050807">
    <property type="entry name" value="TransReg_Diox_bact_type"/>
</dbReference>
<evidence type="ECO:0000259" key="2">
    <source>
        <dbReference type="PROSITE" id="PS50943"/>
    </source>
</evidence>
<dbReference type="PANTHER" id="PTHR46797">
    <property type="entry name" value="HTH-TYPE TRANSCRIPTIONAL REGULATOR"/>
    <property type="match status" value="1"/>
</dbReference>
<dbReference type="InterPro" id="IPR010982">
    <property type="entry name" value="Lambda_DNA-bd_dom_sf"/>
</dbReference>
<evidence type="ECO:0000256" key="1">
    <source>
        <dbReference type="ARBA" id="ARBA00023125"/>
    </source>
</evidence>
<dbReference type="InterPro" id="IPR011051">
    <property type="entry name" value="RmlC_Cupin_sf"/>
</dbReference>
<dbReference type="CDD" id="cd00093">
    <property type="entry name" value="HTH_XRE"/>
    <property type="match status" value="1"/>
</dbReference>
<dbReference type="PROSITE" id="PS50943">
    <property type="entry name" value="HTH_CROC1"/>
    <property type="match status" value="1"/>
</dbReference>
<dbReference type="Pfam" id="PF01381">
    <property type="entry name" value="HTH_3"/>
    <property type="match status" value="1"/>
</dbReference>
<sequence length="196" mass="21308">MESSTSRAIDPIDASVGGRVRQLRRQRDLSLQQVAERADLSVGFLSQIERGLSSPSLRDLIRVATALETDLGTLFEGAGTTASAGGSIVTRPAERQEVAFHEGITKQLLTPHGDASLRLYMITLEPNGRTGEALYSHAGEEAGVVLQGRLLLTVETIDHLLQEGDSFRFRSDRPHRFSNASGMVTRVLWVNTLPTG</sequence>
<proteinExistence type="predicted"/>
<dbReference type="Proteomes" id="UP001196565">
    <property type="component" value="Unassembled WGS sequence"/>
</dbReference>
<keyword evidence="1" id="KW-0238">DNA-binding</keyword>
<dbReference type="PANTHER" id="PTHR46797:SF2">
    <property type="entry name" value="TRANSCRIPTIONAL REGULATOR"/>
    <property type="match status" value="1"/>
</dbReference>
<reference evidence="3 4" key="1">
    <citation type="submission" date="2021-07" db="EMBL/GenBank/DDBJ databases">
        <authorList>
            <person name="So Y."/>
        </authorList>
    </citation>
    <scope>NUCLEOTIDE SEQUENCE [LARGE SCALE GENOMIC DNA]</scope>
    <source>
        <strain evidence="3 4">HJA6</strain>
    </source>
</reference>
<dbReference type="CDD" id="cd02209">
    <property type="entry name" value="cupin_XRE_C"/>
    <property type="match status" value="1"/>
</dbReference>
<keyword evidence="4" id="KW-1185">Reference proteome</keyword>
<dbReference type="EMBL" id="JAHYBZ010000013">
    <property type="protein sequence ID" value="MBW6401674.1"/>
    <property type="molecule type" value="Genomic_DNA"/>
</dbReference>
<dbReference type="Pfam" id="PF07883">
    <property type="entry name" value="Cupin_2"/>
    <property type="match status" value="1"/>
</dbReference>
<dbReference type="SUPFAM" id="SSF47413">
    <property type="entry name" value="lambda repressor-like DNA-binding domains"/>
    <property type="match status" value="1"/>
</dbReference>
<gene>
    <name evidence="3" type="ORF">KPL78_27730</name>
</gene>
<dbReference type="SUPFAM" id="SSF51182">
    <property type="entry name" value="RmlC-like cupins"/>
    <property type="match status" value="1"/>
</dbReference>
<dbReference type="InterPro" id="IPR014710">
    <property type="entry name" value="RmlC-like_jellyroll"/>
</dbReference>
<dbReference type="Gene3D" id="2.60.120.10">
    <property type="entry name" value="Jelly Rolls"/>
    <property type="match status" value="1"/>
</dbReference>
<dbReference type="SMART" id="SM00530">
    <property type="entry name" value="HTH_XRE"/>
    <property type="match status" value="1"/>
</dbReference>
<comment type="caution">
    <text evidence="3">The sequence shown here is derived from an EMBL/GenBank/DDBJ whole genome shotgun (WGS) entry which is preliminary data.</text>
</comment>
<evidence type="ECO:0000313" key="3">
    <source>
        <dbReference type="EMBL" id="MBW6401674.1"/>
    </source>
</evidence>
<name>A0ABS7AKL5_9PROT</name>
<accession>A0ABS7AKL5</accession>
<organism evidence="3 4">
    <name type="scientific">Roseomonas alba</name>
    <dbReference type="NCBI Taxonomy" id="2846776"/>
    <lineage>
        <taxon>Bacteria</taxon>
        <taxon>Pseudomonadati</taxon>
        <taxon>Pseudomonadota</taxon>
        <taxon>Alphaproteobacteria</taxon>
        <taxon>Acetobacterales</taxon>
        <taxon>Roseomonadaceae</taxon>
        <taxon>Roseomonas</taxon>
    </lineage>
</organism>
<protein>
    <submittedName>
        <fullName evidence="3">XRE family transcriptional regulator</fullName>
    </submittedName>
</protein>
<evidence type="ECO:0000313" key="4">
    <source>
        <dbReference type="Proteomes" id="UP001196565"/>
    </source>
</evidence>
<dbReference type="Gene3D" id="1.10.260.40">
    <property type="entry name" value="lambda repressor-like DNA-binding domains"/>
    <property type="match status" value="1"/>
</dbReference>
<dbReference type="InterPro" id="IPR001387">
    <property type="entry name" value="Cro/C1-type_HTH"/>
</dbReference>
<feature type="domain" description="HTH cro/C1-type" evidence="2">
    <location>
        <begin position="20"/>
        <end position="74"/>
    </location>
</feature>